<keyword evidence="4" id="KW-1185">Reference proteome</keyword>
<feature type="domain" description="PiggyBac transposable element-derived protein" evidence="2">
    <location>
        <begin position="8"/>
        <end position="215"/>
    </location>
</feature>
<dbReference type="InterPro" id="IPR029526">
    <property type="entry name" value="PGBD"/>
</dbReference>
<dbReference type="EMBL" id="JABSTU010000011">
    <property type="protein sequence ID" value="KAH8009210.1"/>
    <property type="molecule type" value="Genomic_DNA"/>
</dbReference>
<evidence type="ECO:0000259" key="2">
    <source>
        <dbReference type="Pfam" id="PF13843"/>
    </source>
</evidence>
<proteinExistence type="predicted"/>
<reference evidence="3" key="2">
    <citation type="submission" date="2021-09" db="EMBL/GenBank/DDBJ databases">
        <authorList>
            <person name="Jia N."/>
            <person name="Wang J."/>
            <person name="Shi W."/>
            <person name="Du L."/>
            <person name="Sun Y."/>
            <person name="Zhan W."/>
            <person name="Jiang J."/>
            <person name="Wang Q."/>
            <person name="Zhang B."/>
            <person name="Ji P."/>
            <person name="Sakyi L.B."/>
            <person name="Cui X."/>
            <person name="Yuan T."/>
            <person name="Jiang B."/>
            <person name="Yang W."/>
            <person name="Lam T.T.-Y."/>
            <person name="Chang Q."/>
            <person name="Ding S."/>
            <person name="Wang X."/>
            <person name="Zhu J."/>
            <person name="Ruan X."/>
            <person name="Zhao L."/>
            <person name="Wei J."/>
            <person name="Que T."/>
            <person name="Du C."/>
            <person name="Cheng J."/>
            <person name="Dai P."/>
            <person name="Han X."/>
            <person name="Huang E."/>
            <person name="Gao Y."/>
            <person name="Liu J."/>
            <person name="Shao H."/>
            <person name="Ye R."/>
            <person name="Li L."/>
            <person name="Wei W."/>
            <person name="Wang X."/>
            <person name="Wang C."/>
            <person name="Huo Q."/>
            <person name="Li W."/>
            <person name="Guo W."/>
            <person name="Chen H."/>
            <person name="Chen S."/>
            <person name="Zhou L."/>
            <person name="Zhou L."/>
            <person name="Ni X."/>
            <person name="Tian J."/>
            <person name="Zhou Y."/>
            <person name="Sheng Y."/>
            <person name="Liu T."/>
            <person name="Pan Y."/>
            <person name="Xia L."/>
            <person name="Li J."/>
            <person name="Zhao F."/>
            <person name="Cao W."/>
        </authorList>
    </citation>
    <scope>NUCLEOTIDE SEQUENCE</scope>
    <source>
        <strain evidence="3">Rmic-2018</strain>
        <tissue evidence="3">Larvae</tissue>
    </source>
</reference>
<dbReference type="Proteomes" id="UP000821866">
    <property type="component" value="Chromosome 9"/>
</dbReference>
<sequence>MYCMSTTGKILKATPQKIRQLSGMHIIMGCICFPNIHMYWRRGYQVDQVTNVMPREEFKTLRSCLHFVDTQMPPNKPEENRLWKVQPIIDAVCKRCHKLDRAPVSYSIDEQIIPFTGRCSLRQYVKGKPRPLGLKNFVLTTSAGLVIDFEVYQGKSTPLAGTALGLGPNVVLRLVETLPKHSSVYFDRYFTTIPLLDALIDKEIDATGTIVTNRVKNIHFQSDTTMK</sequence>
<dbReference type="VEuPathDB" id="VectorBase:LOC119169496"/>
<comment type="caution">
    <text evidence="3">The sequence shown here is derived from an EMBL/GenBank/DDBJ whole genome shotgun (WGS) entry which is preliminary data.</text>
</comment>
<evidence type="ECO:0000313" key="3">
    <source>
        <dbReference type="EMBL" id="KAH8009210.1"/>
    </source>
</evidence>
<evidence type="ECO:0000256" key="1">
    <source>
        <dbReference type="SAM" id="Phobius"/>
    </source>
</evidence>
<feature type="transmembrane region" description="Helical" evidence="1">
    <location>
        <begin position="21"/>
        <end position="40"/>
    </location>
</feature>
<accession>A0A9J6D5A3</accession>
<dbReference type="PANTHER" id="PTHR47272:SF2">
    <property type="entry name" value="PIGGYBAC TRANSPOSABLE ELEMENT-DERIVED PROTEIN 3-LIKE"/>
    <property type="match status" value="1"/>
</dbReference>
<dbReference type="Pfam" id="PF13843">
    <property type="entry name" value="DDE_Tnp_1_7"/>
    <property type="match status" value="1"/>
</dbReference>
<keyword evidence="1" id="KW-0812">Transmembrane</keyword>
<keyword evidence="1" id="KW-0472">Membrane</keyword>
<protein>
    <recommendedName>
        <fullName evidence="2">PiggyBac transposable element-derived protein domain-containing protein</fullName>
    </recommendedName>
</protein>
<keyword evidence="1" id="KW-1133">Transmembrane helix</keyword>
<dbReference type="PANTHER" id="PTHR47272">
    <property type="entry name" value="DDE_TNP_1_7 DOMAIN-CONTAINING PROTEIN"/>
    <property type="match status" value="1"/>
</dbReference>
<organism evidence="3 4">
    <name type="scientific">Rhipicephalus microplus</name>
    <name type="common">Cattle tick</name>
    <name type="synonym">Boophilus microplus</name>
    <dbReference type="NCBI Taxonomy" id="6941"/>
    <lineage>
        <taxon>Eukaryota</taxon>
        <taxon>Metazoa</taxon>
        <taxon>Ecdysozoa</taxon>
        <taxon>Arthropoda</taxon>
        <taxon>Chelicerata</taxon>
        <taxon>Arachnida</taxon>
        <taxon>Acari</taxon>
        <taxon>Parasitiformes</taxon>
        <taxon>Ixodida</taxon>
        <taxon>Ixodoidea</taxon>
        <taxon>Ixodidae</taxon>
        <taxon>Rhipicephalinae</taxon>
        <taxon>Rhipicephalus</taxon>
        <taxon>Boophilus</taxon>
    </lineage>
</organism>
<reference evidence="3" key="1">
    <citation type="journal article" date="2020" name="Cell">
        <title>Large-Scale Comparative Analyses of Tick Genomes Elucidate Their Genetic Diversity and Vector Capacities.</title>
        <authorList>
            <consortium name="Tick Genome and Microbiome Consortium (TIGMIC)"/>
            <person name="Jia N."/>
            <person name="Wang J."/>
            <person name="Shi W."/>
            <person name="Du L."/>
            <person name="Sun Y."/>
            <person name="Zhan W."/>
            <person name="Jiang J.F."/>
            <person name="Wang Q."/>
            <person name="Zhang B."/>
            <person name="Ji P."/>
            <person name="Bell-Sakyi L."/>
            <person name="Cui X.M."/>
            <person name="Yuan T.T."/>
            <person name="Jiang B.G."/>
            <person name="Yang W.F."/>
            <person name="Lam T.T."/>
            <person name="Chang Q.C."/>
            <person name="Ding S.J."/>
            <person name="Wang X.J."/>
            <person name="Zhu J.G."/>
            <person name="Ruan X.D."/>
            <person name="Zhao L."/>
            <person name="Wei J.T."/>
            <person name="Ye R.Z."/>
            <person name="Que T.C."/>
            <person name="Du C.H."/>
            <person name="Zhou Y.H."/>
            <person name="Cheng J.X."/>
            <person name="Dai P.F."/>
            <person name="Guo W.B."/>
            <person name="Han X.H."/>
            <person name="Huang E.J."/>
            <person name="Li L.F."/>
            <person name="Wei W."/>
            <person name="Gao Y.C."/>
            <person name="Liu J.Z."/>
            <person name="Shao H.Z."/>
            <person name="Wang X."/>
            <person name="Wang C.C."/>
            <person name="Yang T.C."/>
            <person name="Huo Q.B."/>
            <person name="Li W."/>
            <person name="Chen H.Y."/>
            <person name="Chen S.E."/>
            <person name="Zhou L.G."/>
            <person name="Ni X.B."/>
            <person name="Tian J.H."/>
            <person name="Sheng Y."/>
            <person name="Liu T."/>
            <person name="Pan Y.S."/>
            <person name="Xia L.Y."/>
            <person name="Li J."/>
            <person name="Zhao F."/>
            <person name="Cao W.C."/>
        </authorList>
    </citation>
    <scope>NUCLEOTIDE SEQUENCE</scope>
    <source>
        <strain evidence="3">Rmic-2018</strain>
    </source>
</reference>
<dbReference type="AlphaFoldDB" id="A0A9J6D5A3"/>
<name>A0A9J6D5A3_RHIMP</name>
<gene>
    <name evidence="3" type="ORF">HPB51_012708</name>
</gene>
<evidence type="ECO:0000313" key="4">
    <source>
        <dbReference type="Proteomes" id="UP000821866"/>
    </source>
</evidence>